<reference evidence="2" key="1">
    <citation type="journal article" date="2018" name="Nat. Plants">
        <title>Whole-genome landscape of Medicago truncatula symbiotic genes.</title>
        <authorList>
            <person name="Pecrix Y."/>
            <person name="Staton S.E."/>
            <person name="Sallet E."/>
            <person name="Lelandais-Briere C."/>
            <person name="Moreau S."/>
            <person name="Carrere S."/>
            <person name="Blein T."/>
            <person name="Jardinaud M.F."/>
            <person name="Latrasse D."/>
            <person name="Zouine M."/>
            <person name="Zahm M."/>
            <person name="Kreplak J."/>
            <person name="Mayjonade B."/>
            <person name="Satge C."/>
            <person name="Perez M."/>
            <person name="Cauet S."/>
            <person name="Marande W."/>
            <person name="Chantry-Darmon C."/>
            <person name="Lopez-Roques C."/>
            <person name="Bouchez O."/>
            <person name="Berard A."/>
            <person name="Debelle F."/>
            <person name="Munos S."/>
            <person name="Bendahmane A."/>
            <person name="Berges H."/>
            <person name="Niebel A."/>
            <person name="Buitink J."/>
            <person name="Frugier F."/>
            <person name="Benhamed M."/>
            <person name="Crespi M."/>
            <person name="Gouzy J."/>
            <person name="Gamas P."/>
        </authorList>
    </citation>
    <scope>NUCLEOTIDE SEQUENCE [LARGE SCALE GENOMIC DNA]</scope>
    <source>
        <strain evidence="2">cv. Jemalong A17</strain>
    </source>
</reference>
<accession>A0A396HFX2</accession>
<dbReference type="EMBL" id="PSQE01000006">
    <property type="protein sequence ID" value="RHN52230.1"/>
    <property type="molecule type" value="Genomic_DNA"/>
</dbReference>
<protein>
    <submittedName>
        <fullName evidence="1">Uncharacterized protein</fullName>
    </submittedName>
</protein>
<proteinExistence type="predicted"/>
<dbReference type="Proteomes" id="UP000265566">
    <property type="component" value="Chromosome 6"/>
</dbReference>
<dbReference type="Gramene" id="rna36878">
    <property type="protein sequence ID" value="RHN52230.1"/>
    <property type="gene ID" value="gene36878"/>
</dbReference>
<sequence length="67" mass="7258">MSGPGPSHHHLPDLRRRVFSPAGGGSAFGWWFSGGVHTGFSSASVDRKRRVAASKMGGWRLLVVVLW</sequence>
<organism evidence="1 2">
    <name type="scientific">Medicago truncatula</name>
    <name type="common">Barrel medic</name>
    <name type="synonym">Medicago tribuloides</name>
    <dbReference type="NCBI Taxonomy" id="3880"/>
    <lineage>
        <taxon>Eukaryota</taxon>
        <taxon>Viridiplantae</taxon>
        <taxon>Streptophyta</taxon>
        <taxon>Embryophyta</taxon>
        <taxon>Tracheophyta</taxon>
        <taxon>Spermatophyta</taxon>
        <taxon>Magnoliopsida</taxon>
        <taxon>eudicotyledons</taxon>
        <taxon>Gunneridae</taxon>
        <taxon>Pentapetalae</taxon>
        <taxon>rosids</taxon>
        <taxon>fabids</taxon>
        <taxon>Fabales</taxon>
        <taxon>Fabaceae</taxon>
        <taxon>Papilionoideae</taxon>
        <taxon>50 kb inversion clade</taxon>
        <taxon>NPAAA clade</taxon>
        <taxon>Hologalegina</taxon>
        <taxon>IRL clade</taxon>
        <taxon>Trifolieae</taxon>
        <taxon>Medicago</taxon>
    </lineage>
</organism>
<gene>
    <name evidence="1" type="ORF">MtrunA17_Chr6g0478211</name>
</gene>
<evidence type="ECO:0000313" key="2">
    <source>
        <dbReference type="Proteomes" id="UP000265566"/>
    </source>
</evidence>
<evidence type="ECO:0000313" key="1">
    <source>
        <dbReference type="EMBL" id="RHN52230.1"/>
    </source>
</evidence>
<dbReference type="AlphaFoldDB" id="A0A396HFX2"/>
<comment type="caution">
    <text evidence="1">The sequence shown here is derived from an EMBL/GenBank/DDBJ whole genome shotgun (WGS) entry which is preliminary data.</text>
</comment>
<name>A0A396HFX2_MEDTR</name>